<dbReference type="GO" id="GO:0000423">
    <property type="term" value="P:mitophagy"/>
    <property type="evidence" value="ECO:0007669"/>
    <property type="project" value="TreeGrafter"/>
</dbReference>
<feature type="compositionally biased region" description="Polar residues" evidence="2">
    <location>
        <begin position="294"/>
        <end position="307"/>
    </location>
</feature>
<dbReference type="Proteomes" id="UP000179807">
    <property type="component" value="Unassembled WGS sequence"/>
</dbReference>
<dbReference type="GeneID" id="94838627"/>
<evidence type="ECO:0000313" key="4">
    <source>
        <dbReference type="Proteomes" id="UP000179807"/>
    </source>
</evidence>
<evidence type="ECO:0000256" key="1">
    <source>
        <dbReference type="SAM" id="Coils"/>
    </source>
</evidence>
<evidence type="ECO:0000313" key="3">
    <source>
        <dbReference type="EMBL" id="OHT07020.1"/>
    </source>
</evidence>
<dbReference type="GO" id="GO:0006995">
    <property type="term" value="P:cellular response to nitrogen starvation"/>
    <property type="evidence" value="ECO:0007669"/>
    <property type="project" value="TreeGrafter"/>
</dbReference>
<dbReference type="RefSeq" id="XP_068360156.1">
    <property type="nucleotide sequence ID" value="XM_068503923.1"/>
</dbReference>
<reference evidence="3" key="1">
    <citation type="submission" date="2016-10" db="EMBL/GenBank/DDBJ databases">
        <authorList>
            <person name="Benchimol M."/>
            <person name="Almeida L.G."/>
            <person name="Vasconcelos A.T."/>
            <person name="Perreira-Neves A."/>
            <person name="Rosa I.A."/>
            <person name="Tasca T."/>
            <person name="Bogo M.R."/>
            <person name="de Souza W."/>
        </authorList>
    </citation>
    <scope>NUCLEOTIDE SEQUENCE [LARGE SCALE GENOMIC DNA]</scope>
    <source>
        <strain evidence="3">K</strain>
    </source>
</reference>
<feature type="coiled-coil region" evidence="1">
    <location>
        <begin position="119"/>
        <end position="248"/>
    </location>
</feature>
<gene>
    <name evidence="3" type="ORF">TRFO_24736</name>
</gene>
<feature type="coiled-coil region" evidence="1">
    <location>
        <begin position="768"/>
        <end position="820"/>
    </location>
</feature>
<feature type="region of interest" description="Disordered" evidence="2">
    <location>
        <begin position="274"/>
        <end position="308"/>
    </location>
</feature>
<dbReference type="AlphaFoldDB" id="A0A1J4KBF8"/>
<dbReference type="GO" id="GO:0043548">
    <property type="term" value="F:phosphatidylinositol 3-kinase binding"/>
    <property type="evidence" value="ECO:0007669"/>
    <property type="project" value="TreeGrafter"/>
</dbReference>
<comment type="caution">
    <text evidence="3">The sequence shown here is derived from an EMBL/GenBank/DDBJ whole genome shotgun (WGS) entry which is preliminary data.</text>
</comment>
<dbReference type="GO" id="GO:0045324">
    <property type="term" value="P:late endosome to vacuole transport"/>
    <property type="evidence" value="ECO:0007669"/>
    <property type="project" value="TreeGrafter"/>
</dbReference>
<keyword evidence="4" id="KW-1185">Reference proteome</keyword>
<dbReference type="GO" id="GO:0000407">
    <property type="term" value="C:phagophore assembly site"/>
    <property type="evidence" value="ECO:0007669"/>
    <property type="project" value="TreeGrafter"/>
</dbReference>
<name>A0A1J4KBF8_9EUKA</name>
<dbReference type="GO" id="GO:0000045">
    <property type="term" value="P:autophagosome assembly"/>
    <property type="evidence" value="ECO:0007669"/>
    <property type="project" value="TreeGrafter"/>
</dbReference>
<feature type="coiled-coil region" evidence="1">
    <location>
        <begin position="309"/>
        <end position="395"/>
    </location>
</feature>
<protein>
    <submittedName>
        <fullName evidence="3">Uncharacterized protein</fullName>
    </submittedName>
</protein>
<proteinExistence type="predicted"/>
<sequence length="974" mass="113516">MEEESEGNFSFDSEEDDRQDVAYHNLFARYQKCFTDFEPHFENPKNTFPTEQVYNYWILLMELINTGAYTYLTQDSIKLIHDSILCLIYLATPETETESCEMSSSITFPHVETQNLPNVEPIQNELNNLKSENADLKAKLASIQEDVLLEKNNVSSKQEEYDKLATEKKIIEKSLKDQKQELSNEISQLKQKLNVLSERHEDAITKMKLMTGVEDSLRNQLNLAHAEADGYAQQCEKLSNSLSEKKEKIYQLKFDLKKAEIKISDLKTRTDLNSSFNKSQQQYQLSSVSSPSSNHPSEAPNQDSHPNSMKEQKLLNAKYEAQNKEMELLKKSLKEKSSQIESQNLQLSQQDEKLRQSNSKTAELQNTINGFDEKIKALNDIIHSGEENNRNLMQELHHSRFILARVSEQLSTSYKIERLNDIPDIIDDLLLLQTANNVQPKTLSIIDGLTRFINQFLLIDKPDPRLLTEPCPSLVNDRKLLNQITQNINDIKEMMNEEFGSKFEQYKMFDALLSAKEHFTEDSDNCEFAALLVLCSANEKLRRICTAQKKQIEQFNKVFPVEKIPETRRLFNQLARFSNHHYKQSFEDNLQLLNGFFDNTSDYFERLRKEILPFIHQNCEILELPDQIVNTITEIRESNAREATNASQSFVQAQHELQDTLTKTEARLERTMEENDRNEALNKKLSLRVKELEKANQKLKDSLDKTKKLNSEVESSFSFADEKRQEYENKITTIQNERDHLQGLLNQRQENSQARTEALIASEREYRAKEIERLQAMHNDEKAQLMEELNKRTARLKAQKQKDKELIEYMEKKMKEMQNSFRDGSFSQEKVTIVTTDEFTNAIIKELNRCVQVSNDWSQQKILSAIHKVVTRVLESHTEEQWRKWGIELINADKSTKSSAVRKQVEQLVSRQNSTEKRIETLRFEKQVLVKFEQVEMDRQESDLSACGLIRAMLFCAIAKRIMRANLKPRKNYI</sequence>
<dbReference type="VEuPathDB" id="TrichDB:TRFO_24736"/>
<keyword evidence="1" id="KW-0175">Coiled coil</keyword>
<dbReference type="InterPro" id="IPR007243">
    <property type="entry name" value="Atg6/Beclin"/>
</dbReference>
<dbReference type="GO" id="GO:0034272">
    <property type="term" value="C:phosphatidylinositol 3-kinase complex, class III, type II"/>
    <property type="evidence" value="ECO:0007669"/>
    <property type="project" value="TreeGrafter"/>
</dbReference>
<organism evidence="3 4">
    <name type="scientific">Tritrichomonas foetus</name>
    <dbReference type="NCBI Taxonomy" id="1144522"/>
    <lineage>
        <taxon>Eukaryota</taxon>
        <taxon>Metamonada</taxon>
        <taxon>Parabasalia</taxon>
        <taxon>Tritrichomonadida</taxon>
        <taxon>Tritrichomonadidae</taxon>
        <taxon>Tritrichomonas</taxon>
    </lineage>
</organism>
<accession>A0A1J4KBF8</accession>
<evidence type="ECO:0000256" key="2">
    <source>
        <dbReference type="SAM" id="MobiDB-lite"/>
    </source>
</evidence>
<dbReference type="PANTHER" id="PTHR12768">
    <property type="entry name" value="BECLIN 1"/>
    <property type="match status" value="1"/>
</dbReference>
<feature type="coiled-coil region" evidence="1">
    <location>
        <begin position="654"/>
        <end position="744"/>
    </location>
</feature>
<dbReference type="PANTHER" id="PTHR12768:SF4">
    <property type="entry name" value="BECLIN-1"/>
    <property type="match status" value="1"/>
</dbReference>
<feature type="compositionally biased region" description="Low complexity" evidence="2">
    <location>
        <begin position="279"/>
        <end position="293"/>
    </location>
</feature>
<dbReference type="EMBL" id="MLAK01000707">
    <property type="protein sequence ID" value="OHT07020.1"/>
    <property type="molecule type" value="Genomic_DNA"/>
</dbReference>
<dbReference type="GO" id="GO:0034271">
    <property type="term" value="C:phosphatidylinositol 3-kinase complex, class III, type I"/>
    <property type="evidence" value="ECO:0007669"/>
    <property type="project" value="TreeGrafter"/>
</dbReference>
<dbReference type="GO" id="GO:0030674">
    <property type="term" value="F:protein-macromolecule adaptor activity"/>
    <property type="evidence" value="ECO:0007669"/>
    <property type="project" value="TreeGrafter"/>
</dbReference>